<evidence type="ECO:0000313" key="2">
    <source>
        <dbReference type="Proteomes" id="UP001362999"/>
    </source>
</evidence>
<dbReference type="Proteomes" id="UP001362999">
    <property type="component" value="Unassembled WGS sequence"/>
</dbReference>
<dbReference type="InterPro" id="IPR012337">
    <property type="entry name" value="RNaseH-like_sf"/>
</dbReference>
<organism evidence="1 2">
    <name type="scientific">Favolaschia claudopus</name>
    <dbReference type="NCBI Taxonomy" id="2862362"/>
    <lineage>
        <taxon>Eukaryota</taxon>
        <taxon>Fungi</taxon>
        <taxon>Dikarya</taxon>
        <taxon>Basidiomycota</taxon>
        <taxon>Agaricomycotina</taxon>
        <taxon>Agaricomycetes</taxon>
        <taxon>Agaricomycetidae</taxon>
        <taxon>Agaricales</taxon>
        <taxon>Marasmiineae</taxon>
        <taxon>Mycenaceae</taxon>
        <taxon>Favolaschia</taxon>
    </lineage>
</organism>
<proteinExistence type="predicted"/>
<sequence length="709" mass="79150">MTGGRPPEKLLAENFTRLDKAAEKSNRYFWKCDHCDTPAGARIEGRDQRPIKHLTVCTSVPDEIRKAAHLHLVAKGNVPLQLSSSLLPEMTTSGAARKGAGTLEGYVDYAMTPVQKADADLKFFRFVVHSNSAFRIAHNPYLIAWVGSIRPTYEIPSRYVLSNRLLLSESSRVHLEEVERLKKRKMLTLLLDGWEDALRRSLYGSLAAGVGEYPVVLGLNDLTGSRGSADKCLETITDAMGKMDIADGENVIALTTDNPTVMQSLRRKFEFKFPWVLTFACFLHGINTILGKIVSYPGIKEFIVATAAIVSFFNSSHYWGGQLEEEAKAIKQGRSLKTRTESRWYSLILQALSVVYWERLDQIIKVCKPLVDAIGNLENREVNLADCMLELLRCAKHVSSISLQRLPGEDWKFLDHARTTFVKEFQEMNTDVHALALFLHPRCRKLAQMCKTAGEIAMKWKWNANRAGLLMEDMQNYYLCKGVFAGSTADAKEWWDIRKLAHLGSARIGLPISGEKNPLKVLAITLFSIVPHAAEVERLFSGLSGIQGVKRCNLSVPTFESLGKLRNNYSYHIYQQHRAAGLPVHRKHGHMHTRAEPGIDVDLVDDLEASFTWKPPLIVENISDGDGTGVPIEQMTPEQIEAELNTWEAELAAEQAARPAVPMRQEPTDVPLIYDLDELDRIDSGAALIDDSATWDLASLLASKGIGST</sequence>
<comment type="caution">
    <text evidence="1">The sequence shown here is derived from an EMBL/GenBank/DDBJ whole genome shotgun (WGS) entry which is preliminary data.</text>
</comment>
<gene>
    <name evidence="1" type="ORF">R3P38DRAFT_3310930</name>
</gene>
<dbReference type="EMBL" id="JAWWNJ010000016">
    <property type="protein sequence ID" value="KAK7039668.1"/>
    <property type="molecule type" value="Genomic_DNA"/>
</dbReference>
<keyword evidence="2" id="KW-1185">Reference proteome</keyword>
<accession>A0AAW0CIV0</accession>
<name>A0AAW0CIV0_9AGAR</name>
<protein>
    <submittedName>
        <fullName evidence="1">DUF659 domain-containing protein</fullName>
    </submittedName>
</protein>
<dbReference type="SUPFAM" id="SSF53098">
    <property type="entry name" value="Ribonuclease H-like"/>
    <property type="match status" value="1"/>
</dbReference>
<dbReference type="AlphaFoldDB" id="A0AAW0CIV0"/>
<reference evidence="1 2" key="1">
    <citation type="journal article" date="2024" name="J Genomics">
        <title>Draft genome sequencing and assembly of Favolaschia claudopus CIRM-BRFM 2984 isolated from oak limbs.</title>
        <authorList>
            <person name="Navarro D."/>
            <person name="Drula E."/>
            <person name="Chaduli D."/>
            <person name="Cazenave R."/>
            <person name="Ahrendt S."/>
            <person name="Wang J."/>
            <person name="Lipzen A."/>
            <person name="Daum C."/>
            <person name="Barry K."/>
            <person name="Grigoriev I.V."/>
            <person name="Favel A."/>
            <person name="Rosso M.N."/>
            <person name="Martin F."/>
        </authorList>
    </citation>
    <scope>NUCLEOTIDE SEQUENCE [LARGE SCALE GENOMIC DNA]</scope>
    <source>
        <strain evidence="1 2">CIRM-BRFM 2984</strain>
    </source>
</reference>
<evidence type="ECO:0000313" key="1">
    <source>
        <dbReference type="EMBL" id="KAK7039668.1"/>
    </source>
</evidence>